<dbReference type="EMBL" id="ASPP01004805">
    <property type="protein sequence ID" value="ETO31631.1"/>
    <property type="molecule type" value="Genomic_DNA"/>
</dbReference>
<dbReference type="Proteomes" id="UP000023152">
    <property type="component" value="Unassembled WGS sequence"/>
</dbReference>
<name>X6P058_RETFI</name>
<protein>
    <submittedName>
        <fullName evidence="1">Uncharacterized protein</fullName>
    </submittedName>
</protein>
<reference evidence="1 2" key="1">
    <citation type="journal article" date="2013" name="Curr. Biol.">
        <title>The Genome of the Foraminiferan Reticulomyxa filosa.</title>
        <authorList>
            <person name="Glockner G."/>
            <person name="Hulsmann N."/>
            <person name="Schleicher M."/>
            <person name="Noegel A.A."/>
            <person name="Eichinger L."/>
            <person name="Gallinger C."/>
            <person name="Pawlowski J."/>
            <person name="Sierra R."/>
            <person name="Euteneuer U."/>
            <person name="Pillet L."/>
            <person name="Moustafa A."/>
            <person name="Platzer M."/>
            <person name="Groth M."/>
            <person name="Szafranski K."/>
            <person name="Schliwa M."/>
        </authorList>
    </citation>
    <scope>NUCLEOTIDE SEQUENCE [LARGE SCALE GENOMIC DNA]</scope>
</reference>
<feature type="non-terminal residue" evidence="1">
    <location>
        <position position="1"/>
    </location>
</feature>
<dbReference type="AlphaFoldDB" id="X6P058"/>
<accession>X6P058</accession>
<proteinExistence type="predicted"/>
<evidence type="ECO:0000313" key="2">
    <source>
        <dbReference type="Proteomes" id="UP000023152"/>
    </source>
</evidence>
<keyword evidence="2" id="KW-1185">Reference proteome</keyword>
<comment type="caution">
    <text evidence="1">The sequence shown here is derived from an EMBL/GenBank/DDBJ whole genome shotgun (WGS) entry which is preliminary data.</text>
</comment>
<organism evidence="1 2">
    <name type="scientific">Reticulomyxa filosa</name>
    <dbReference type="NCBI Taxonomy" id="46433"/>
    <lineage>
        <taxon>Eukaryota</taxon>
        <taxon>Sar</taxon>
        <taxon>Rhizaria</taxon>
        <taxon>Retaria</taxon>
        <taxon>Foraminifera</taxon>
        <taxon>Monothalamids</taxon>
        <taxon>Reticulomyxidae</taxon>
        <taxon>Reticulomyxa</taxon>
    </lineage>
</organism>
<sequence length="131" mass="15719">EYFLNAAFIRSNNDNNNNNIIENNYRNYYDNSSLSYFSWNRFGYNNSNLLSLQSLKHLMISFQCPSCDFIQLRYKFLTQKAIQIKKKEIIQRLNNNNNNNNDEILDEIEWLKSLPKHIPNYTEMLKFNTTS</sequence>
<gene>
    <name evidence="1" type="ORF">RFI_05488</name>
</gene>
<evidence type="ECO:0000313" key="1">
    <source>
        <dbReference type="EMBL" id="ETO31631.1"/>
    </source>
</evidence>